<dbReference type="OrthoDB" id="120091at2"/>
<gene>
    <name evidence="2" type="ORF">KR50_19930</name>
</gene>
<accession>A0A0C2VTS4</accession>
<feature type="transmembrane region" description="Helical" evidence="1">
    <location>
        <begin position="6"/>
        <end position="22"/>
    </location>
</feature>
<dbReference type="Pfam" id="PF07301">
    <property type="entry name" value="DUF1453"/>
    <property type="match status" value="1"/>
</dbReference>
<dbReference type="PATRIC" id="fig|220754.4.peg.2014"/>
<dbReference type="InterPro" id="IPR058247">
    <property type="entry name" value="DUF1453"/>
</dbReference>
<keyword evidence="1" id="KW-0812">Transmembrane</keyword>
<dbReference type="Proteomes" id="UP000031972">
    <property type="component" value="Unassembled WGS sequence"/>
</dbReference>
<dbReference type="PANTHER" id="PTHR39164:SF1">
    <property type="entry name" value="PROTEIN CCDC"/>
    <property type="match status" value="1"/>
</dbReference>
<dbReference type="PIRSF" id="PIRSF021441">
    <property type="entry name" value="DUF1453"/>
    <property type="match status" value="1"/>
</dbReference>
<dbReference type="AlphaFoldDB" id="A0A0C2VTS4"/>
<reference evidence="2 3" key="1">
    <citation type="submission" date="2015-01" db="EMBL/GenBank/DDBJ databases">
        <title>Jeotgalibacillus campisalis genome sequencing.</title>
        <authorList>
            <person name="Goh K.M."/>
            <person name="Chan K.-G."/>
            <person name="Yaakop A.S."/>
            <person name="Ee R."/>
            <person name="Gan H.M."/>
            <person name="Chan C.S."/>
        </authorList>
    </citation>
    <scope>NUCLEOTIDE SEQUENCE [LARGE SCALE GENOMIC DNA]</scope>
    <source>
        <strain evidence="2 3">SF-57</strain>
    </source>
</reference>
<dbReference type="PANTHER" id="PTHR39164">
    <property type="entry name" value="PROTEIN CCDC"/>
    <property type="match status" value="1"/>
</dbReference>
<name>A0A0C2VTS4_9BACL</name>
<protein>
    <submittedName>
        <fullName evidence="2">Membrane protein</fullName>
    </submittedName>
</protein>
<feature type="transmembrane region" description="Helical" evidence="1">
    <location>
        <begin position="58"/>
        <end position="75"/>
    </location>
</feature>
<feature type="transmembrane region" description="Helical" evidence="1">
    <location>
        <begin position="95"/>
        <end position="113"/>
    </location>
</feature>
<feature type="transmembrane region" description="Helical" evidence="1">
    <location>
        <begin position="34"/>
        <end position="52"/>
    </location>
</feature>
<organism evidence="2 3">
    <name type="scientific">Jeotgalibacillus campisalis</name>
    <dbReference type="NCBI Taxonomy" id="220754"/>
    <lineage>
        <taxon>Bacteria</taxon>
        <taxon>Bacillati</taxon>
        <taxon>Bacillota</taxon>
        <taxon>Bacilli</taxon>
        <taxon>Bacillales</taxon>
        <taxon>Caryophanaceae</taxon>
        <taxon>Jeotgalibacillus</taxon>
    </lineage>
</organism>
<comment type="caution">
    <text evidence="2">The sequence shown here is derived from an EMBL/GenBank/DDBJ whole genome shotgun (WGS) entry which is preliminary data.</text>
</comment>
<dbReference type="InterPro" id="IPR031306">
    <property type="entry name" value="CcdC"/>
</dbReference>
<proteinExistence type="predicted"/>
<dbReference type="RefSeq" id="WP_052476928.1">
    <property type="nucleotide sequence ID" value="NZ_JXRR01000014.1"/>
</dbReference>
<evidence type="ECO:0000313" key="2">
    <source>
        <dbReference type="EMBL" id="KIL47826.1"/>
    </source>
</evidence>
<sequence length="160" mass="17854">MPVFWSTVAAVIMGSFVLMVRMKAAKRPVSAKKIILPPLFMSTGALMFLIPFFRLSAIEFFEALIVGMIFSIVLIKTSKFEVQEKGIYLKPSKAFPFILIGLLIVRVIMKILLSSTIDLGALSGMFWVLAFGMIVPWRAAMYFQYRKLTGAAAKEASQFA</sequence>
<feature type="transmembrane region" description="Helical" evidence="1">
    <location>
        <begin position="119"/>
        <end position="137"/>
    </location>
</feature>
<keyword evidence="1" id="KW-1133">Transmembrane helix</keyword>
<dbReference type="EMBL" id="JXRR01000014">
    <property type="protein sequence ID" value="KIL47826.1"/>
    <property type="molecule type" value="Genomic_DNA"/>
</dbReference>
<evidence type="ECO:0000256" key="1">
    <source>
        <dbReference type="SAM" id="Phobius"/>
    </source>
</evidence>
<evidence type="ECO:0000313" key="3">
    <source>
        <dbReference type="Proteomes" id="UP000031972"/>
    </source>
</evidence>
<keyword evidence="1" id="KW-0472">Membrane</keyword>
<keyword evidence="3" id="KW-1185">Reference proteome</keyword>